<dbReference type="OrthoDB" id="7658488at2"/>
<protein>
    <submittedName>
        <fullName evidence="1">Uncharacterized protein</fullName>
    </submittedName>
</protein>
<comment type="caution">
    <text evidence="1">The sequence shown here is derived from an EMBL/GenBank/DDBJ whole genome shotgun (WGS) entry which is preliminary data.</text>
</comment>
<dbReference type="AlphaFoldDB" id="A0A399J1P1"/>
<dbReference type="RefSeq" id="WP_119399274.1">
    <property type="nucleotide sequence ID" value="NZ_QWJJ01000009.1"/>
</dbReference>
<organism evidence="1 2">
    <name type="scientific">Pseudooceanicola sediminis</name>
    <dbReference type="NCBI Taxonomy" id="2211117"/>
    <lineage>
        <taxon>Bacteria</taxon>
        <taxon>Pseudomonadati</taxon>
        <taxon>Pseudomonadota</taxon>
        <taxon>Alphaproteobacteria</taxon>
        <taxon>Rhodobacterales</taxon>
        <taxon>Paracoccaceae</taxon>
        <taxon>Pseudooceanicola</taxon>
    </lineage>
</organism>
<sequence>MTTYLPKDITDGLVAARKMALRKASRLRVEADGSSHKVLRRWENGFSVDAADAPHLRGLVELFDGATFIASCLIIASAEEEGEMQYEFKRSTAARDHAPLDFQQDEDAPFALLGKS</sequence>
<dbReference type="EMBL" id="QWJJ01000009">
    <property type="protein sequence ID" value="RII38557.1"/>
    <property type="molecule type" value="Genomic_DNA"/>
</dbReference>
<gene>
    <name evidence="1" type="ORF">DL237_11860</name>
</gene>
<reference evidence="1 2" key="1">
    <citation type="submission" date="2018-08" db="EMBL/GenBank/DDBJ databases">
        <title>Pseudooceanicola sediminis CY03 in the family Rhodobacteracea.</title>
        <authorList>
            <person name="Zhang Y.-J."/>
        </authorList>
    </citation>
    <scope>NUCLEOTIDE SEQUENCE [LARGE SCALE GENOMIC DNA]</scope>
    <source>
        <strain evidence="1 2">CY03</strain>
    </source>
</reference>
<dbReference type="Proteomes" id="UP000265848">
    <property type="component" value="Unassembled WGS sequence"/>
</dbReference>
<proteinExistence type="predicted"/>
<keyword evidence="2" id="KW-1185">Reference proteome</keyword>
<name>A0A399J1P1_9RHOB</name>
<accession>A0A399J1P1</accession>
<evidence type="ECO:0000313" key="1">
    <source>
        <dbReference type="EMBL" id="RII38557.1"/>
    </source>
</evidence>
<evidence type="ECO:0000313" key="2">
    <source>
        <dbReference type="Proteomes" id="UP000265848"/>
    </source>
</evidence>